<organism evidence="2 3">
    <name type="scientific">Paraburkholderia phytofirmans OLGA172</name>
    <dbReference type="NCBI Taxonomy" id="1417228"/>
    <lineage>
        <taxon>Bacteria</taxon>
        <taxon>Pseudomonadati</taxon>
        <taxon>Pseudomonadota</taxon>
        <taxon>Betaproteobacteria</taxon>
        <taxon>Burkholderiales</taxon>
        <taxon>Burkholderiaceae</taxon>
        <taxon>Paraburkholderia</taxon>
    </lineage>
</organism>
<keyword evidence="3" id="KW-1185">Reference proteome</keyword>
<dbReference type="STRING" id="1804984.AYM40_11085"/>
<proteinExistence type="predicted"/>
<dbReference type="Proteomes" id="UP000076852">
    <property type="component" value="Chromosome 1"/>
</dbReference>
<feature type="region of interest" description="Disordered" evidence="1">
    <location>
        <begin position="14"/>
        <end position="39"/>
    </location>
</feature>
<evidence type="ECO:0000256" key="1">
    <source>
        <dbReference type="SAM" id="MobiDB-lite"/>
    </source>
</evidence>
<reference evidence="2 3" key="1">
    <citation type="journal article" date="2016" name="Gene">
        <title>PacBio SMRT assembly of a complex multi-replicon genome reveals chlorocatechol degradative operon in a region of genome plasticity.</title>
        <authorList>
            <person name="Ricker N."/>
            <person name="Shen S.Y."/>
            <person name="Goordial J."/>
            <person name="Jin S."/>
            <person name="Fulthorpe R.R."/>
        </authorList>
    </citation>
    <scope>NUCLEOTIDE SEQUENCE [LARGE SCALE GENOMIC DNA]</scope>
    <source>
        <strain evidence="2 3">OLGA172</strain>
    </source>
</reference>
<evidence type="ECO:0000313" key="3">
    <source>
        <dbReference type="Proteomes" id="UP000076852"/>
    </source>
</evidence>
<protein>
    <submittedName>
        <fullName evidence="2">Uncharacterized protein</fullName>
    </submittedName>
</protein>
<evidence type="ECO:0000313" key="2">
    <source>
        <dbReference type="EMBL" id="ANB72852.1"/>
    </source>
</evidence>
<name>A0A160FKF5_9BURK</name>
<dbReference type="AlphaFoldDB" id="A0A160FKF5"/>
<sequence>MNIRTRYVANGIGPRGEDRWRRNKHKLRRRSDGGYPLQHDYQNRNEVTHLIQVFLDLGILVNAAARSPDW</sequence>
<dbReference type="KEGG" id="buz:AYM40_11085"/>
<dbReference type="EMBL" id="CP014578">
    <property type="protein sequence ID" value="ANB72852.1"/>
    <property type="molecule type" value="Genomic_DNA"/>
</dbReference>
<gene>
    <name evidence="2" type="ORF">AYM40_11085</name>
</gene>
<accession>A0A160FKF5</accession>